<dbReference type="InterPro" id="IPR016024">
    <property type="entry name" value="ARM-type_fold"/>
</dbReference>
<feature type="transmembrane region" description="Helical" evidence="8">
    <location>
        <begin position="31"/>
        <end position="53"/>
    </location>
</feature>
<evidence type="ECO:0000256" key="4">
    <source>
        <dbReference type="ARBA" id="ARBA00022737"/>
    </source>
</evidence>
<dbReference type="PANTHER" id="PTHR47249">
    <property type="entry name" value="VACUOLAR PROTEIN 8"/>
    <property type="match status" value="1"/>
</dbReference>
<keyword evidence="8" id="KW-0812">Transmembrane</keyword>
<keyword evidence="3" id="KW-0926">Vacuole</keyword>
<comment type="subcellular location">
    <subcellularLocation>
        <location evidence="1">Vacuole membrane</location>
        <topology evidence="1">Lipid-anchor</topology>
    </subcellularLocation>
</comment>
<keyword evidence="10" id="KW-1185">Reference proteome</keyword>
<keyword evidence="4" id="KW-0677">Repeat</keyword>
<evidence type="ECO:0000256" key="5">
    <source>
        <dbReference type="ARBA" id="ARBA00023136"/>
    </source>
</evidence>
<keyword evidence="8" id="KW-1133">Transmembrane helix</keyword>
<dbReference type="SUPFAM" id="SSF48371">
    <property type="entry name" value="ARM repeat"/>
    <property type="match status" value="1"/>
</dbReference>
<evidence type="ECO:0000256" key="2">
    <source>
        <dbReference type="ARBA" id="ARBA00005462"/>
    </source>
</evidence>
<comment type="caution">
    <text evidence="9">The sequence shown here is derived from an EMBL/GenBank/DDBJ whole genome shotgun (WGS) entry which is preliminary data.</text>
</comment>
<evidence type="ECO:0000256" key="8">
    <source>
        <dbReference type="SAM" id="Phobius"/>
    </source>
</evidence>
<reference evidence="9" key="1">
    <citation type="submission" date="2023-03" db="EMBL/GenBank/DDBJ databases">
        <title>Massive genome expansion in bonnet fungi (Mycena s.s.) driven by repeated elements and novel gene families across ecological guilds.</title>
        <authorList>
            <consortium name="Lawrence Berkeley National Laboratory"/>
            <person name="Harder C.B."/>
            <person name="Miyauchi S."/>
            <person name="Viragh M."/>
            <person name="Kuo A."/>
            <person name="Thoen E."/>
            <person name="Andreopoulos B."/>
            <person name="Lu D."/>
            <person name="Skrede I."/>
            <person name="Drula E."/>
            <person name="Henrissat B."/>
            <person name="Morin E."/>
            <person name="Kohler A."/>
            <person name="Barry K."/>
            <person name="LaButti K."/>
            <person name="Morin E."/>
            <person name="Salamov A."/>
            <person name="Lipzen A."/>
            <person name="Mereny Z."/>
            <person name="Hegedus B."/>
            <person name="Baldrian P."/>
            <person name="Stursova M."/>
            <person name="Weitz H."/>
            <person name="Taylor A."/>
            <person name="Grigoriev I.V."/>
            <person name="Nagy L.G."/>
            <person name="Martin F."/>
            <person name="Kauserud H."/>
        </authorList>
    </citation>
    <scope>NUCLEOTIDE SEQUENCE</scope>
    <source>
        <strain evidence="9">CBHHK188m</strain>
    </source>
</reference>
<keyword evidence="6" id="KW-0449">Lipoprotein</keyword>
<proteinExistence type="inferred from homology"/>
<dbReference type="GO" id="GO:0005774">
    <property type="term" value="C:vacuolar membrane"/>
    <property type="evidence" value="ECO:0007669"/>
    <property type="project" value="UniProtKB-SubCell"/>
</dbReference>
<organism evidence="9 10">
    <name type="scientific">Mycena maculata</name>
    <dbReference type="NCBI Taxonomy" id="230809"/>
    <lineage>
        <taxon>Eukaryota</taxon>
        <taxon>Fungi</taxon>
        <taxon>Dikarya</taxon>
        <taxon>Basidiomycota</taxon>
        <taxon>Agaricomycotina</taxon>
        <taxon>Agaricomycetes</taxon>
        <taxon>Agaricomycetidae</taxon>
        <taxon>Agaricales</taxon>
        <taxon>Marasmiineae</taxon>
        <taxon>Mycenaceae</taxon>
        <taxon>Mycena</taxon>
    </lineage>
</organism>
<sequence length="852" mass="92454">MPPLNVQDMPSSNDYWSWDSTTELWAPTAKLLLTAPSFTTVMYGVQGLAFLWSRDSSTRLSSMDVEAYSTLLWSEYTPPLVKADILRDLKTRAISREEDVPEIVTNSVLMLRIAQLVRFGDMRLQQPACELLGHLGPSAMPVKKRECSGLRVLVTGVWVARKPTGGVPKRRGRGAPMLPLGTCPALAAKVVGDFRMAALRPYHTGYLGIVYATCVLPAAHILVFISVTRFSLSTIRDENQGFVIVPALRALSWVVSGIDGAKAIVDVKVPEYIVELLESPNSKVRSWSCQLIGRLVYHQSLAPAILEVIPWERLVSFLSDADLDVIDKAGYALGQAAALRQGAQAVVDAKVLDCVMELFQSPSASVRKWACWLVGNLACHESIRPAILELDPYAAIIALLRDDIEVVFDAIYALAELAVSTTGAREVISANVLDHIMQVLGSPSAEIRSWSCRLVENLACHEATAPAVFEFKACVRRLVSLLRDPHADVKVDAIDTLSSIARWSIGAEAVVDAADPQCILRASPKPDTPRVHRTNPPDVEAHTTARVLLTVAVWPDGAQAAVDAKVVDCLTELLQSPSVEVQKACCRLIQWLLQHDSIAPAVLTTNPCVPLVSLLHTMDVTVVKAALETLGDVAWLPDGATAVIEAKALEYLAELLGSPAVSVRESACYLVGDLADHSSTAPIIINMNPCVRLVSLLHDKEVDVVSAALFALYHITRWSAGARAAHDAQILGYITELLESPDTEVKRRTCGLVATLADHESTAPTILQLNLCAQLISFLQSTDVSTRFLAALGLARINEQTDRVPALANTTVFESLKVLRDAEVDEIEVQAYIILANLACRQKGNKVSGDSS</sequence>
<dbReference type="GO" id="GO:0071562">
    <property type="term" value="P:nucleus-vacuole junction assembly"/>
    <property type="evidence" value="ECO:0007669"/>
    <property type="project" value="InterPro"/>
</dbReference>
<dbReference type="InterPro" id="IPR011989">
    <property type="entry name" value="ARM-like"/>
</dbReference>
<keyword evidence="5 8" id="KW-0472">Membrane</keyword>
<dbReference type="InterPro" id="IPR000225">
    <property type="entry name" value="Armadillo"/>
</dbReference>
<evidence type="ECO:0000313" key="9">
    <source>
        <dbReference type="EMBL" id="KAJ7782220.1"/>
    </source>
</evidence>
<feature type="transmembrane region" description="Helical" evidence="8">
    <location>
        <begin position="205"/>
        <end position="227"/>
    </location>
</feature>
<evidence type="ECO:0000313" key="10">
    <source>
        <dbReference type="Proteomes" id="UP001215280"/>
    </source>
</evidence>
<dbReference type="GO" id="GO:0043495">
    <property type="term" value="F:protein-membrane adaptor activity"/>
    <property type="evidence" value="ECO:0007669"/>
    <property type="project" value="InterPro"/>
</dbReference>
<accession>A0AAD7KFI9</accession>
<protein>
    <recommendedName>
        <fullName evidence="7">Vacuolar protein 8</fullName>
    </recommendedName>
</protein>
<evidence type="ECO:0000256" key="6">
    <source>
        <dbReference type="ARBA" id="ARBA00023288"/>
    </source>
</evidence>
<comment type="similarity">
    <text evidence="2">Belongs to the beta-catenin family.</text>
</comment>
<dbReference type="Gene3D" id="1.25.10.10">
    <property type="entry name" value="Leucine-rich Repeat Variant"/>
    <property type="match status" value="3"/>
</dbReference>
<evidence type="ECO:0000256" key="7">
    <source>
        <dbReference type="ARBA" id="ARBA00026209"/>
    </source>
</evidence>
<name>A0AAD7KFI9_9AGAR</name>
<dbReference type="PANTHER" id="PTHR47249:SF1">
    <property type="entry name" value="VACUOLAR PROTEIN 8"/>
    <property type="match status" value="1"/>
</dbReference>
<evidence type="ECO:0000256" key="3">
    <source>
        <dbReference type="ARBA" id="ARBA00022554"/>
    </source>
</evidence>
<gene>
    <name evidence="9" type="ORF">DFH07DRAFT_935433</name>
</gene>
<dbReference type="AlphaFoldDB" id="A0AAD7KFI9"/>
<dbReference type="Proteomes" id="UP001215280">
    <property type="component" value="Unassembled WGS sequence"/>
</dbReference>
<dbReference type="EMBL" id="JARJLG010000003">
    <property type="protein sequence ID" value="KAJ7782220.1"/>
    <property type="molecule type" value="Genomic_DNA"/>
</dbReference>
<dbReference type="InterPro" id="IPR045156">
    <property type="entry name" value="Vac8"/>
</dbReference>
<evidence type="ECO:0000256" key="1">
    <source>
        <dbReference type="ARBA" id="ARBA00004592"/>
    </source>
</evidence>
<dbReference type="SMART" id="SM00185">
    <property type="entry name" value="ARM"/>
    <property type="match status" value="12"/>
</dbReference>
<dbReference type="Pfam" id="PF00514">
    <property type="entry name" value="Arm"/>
    <property type="match status" value="2"/>
</dbReference>